<name>A0A382USV8_9ZZZZ</name>
<dbReference type="EMBL" id="UINC01146479">
    <property type="protein sequence ID" value="SVD37227.1"/>
    <property type="molecule type" value="Genomic_DNA"/>
</dbReference>
<accession>A0A382USV8</accession>
<gene>
    <name evidence="1" type="ORF">METZ01_LOCUS390081</name>
</gene>
<proteinExistence type="predicted"/>
<evidence type="ECO:0000313" key="1">
    <source>
        <dbReference type="EMBL" id="SVD37227.1"/>
    </source>
</evidence>
<reference evidence="1" key="1">
    <citation type="submission" date="2018-05" db="EMBL/GenBank/DDBJ databases">
        <authorList>
            <person name="Lanie J.A."/>
            <person name="Ng W.-L."/>
            <person name="Kazmierczak K.M."/>
            <person name="Andrzejewski T.M."/>
            <person name="Davidsen T.M."/>
            <person name="Wayne K.J."/>
            <person name="Tettelin H."/>
            <person name="Glass J.I."/>
            <person name="Rusch D."/>
            <person name="Podicherti R."/>
            <person name="Tsui H.-C.T."/>
            <person name="Winkler M.E."/>
        </authorList>
    </citation>
    <scope>NUCLEOTIDE SEQUENCE</scope>
</reference>
<organism evidence="1">
    <name type="scientific">marine metagenome</name>
    <dbReference type="NCBI Taxonomy" id="408172"/>
    <lineage>
        <taxon>unclassified sequences</taxon>
        <taxon>metagenomes</taxon>
        <taxon>ecological metagenomes</taxon>
    </lineage>
</organism>
<dbReference type="AlphaFoldDB" id="A0A382USV8"/>
<sequence length="112" mass="12278">MGSSVQATCPCGLETEIMIGGGMMDHETNCLFPCCCEKCHSLVEANVLVKKLRCPKCRSTKIIPYSDPRLASEPVGCVVESWFDLTLTDGAYKCPECEKPTLRFGPGSILWD</sequence>
<protein>
    <submittedName>
        <fullName evidence="1">Uncharacterized protein</fullName>
    </submittedName>
</protein>